<keyword evidence="6" id="KW-1185">Reference proteome</keyword>
<dbReference type="GO" id="GO:0005524">
    <property type="term" value="F:ATP binding"/>
    <property type="evidence" value="ECO:0007669"/>
    <property type="project" value="UniProtKB-KW"/>
</dbReference>
<evidence type="ECO:0000256" key="4">
    <source>
        <dbReference type="SAM" id="MobiDB-lite"/>
    </source>
</evidence>
<evidence type="ECO:0000256" key="3">
    <source>
        <dbReference type="ARBA" id="ARBA00022840"/>
    </source>
</evidence>
<comment type="similarity">
    <text evidence="1">Belongs to the AFG1 ATPase family.</text>
</comment>
<evidence type="ECO:0008006" key="7">
    <source>
        <dbReference type="Google" id="ProtNLM"/>
    </source>
</evidence>
<accession>A0A0J0XFJ4</accession>
<feature type="compositionally biased region" description="Low complexity" evidence="4">
    <location>
        <begin position="593"/>
        <end position="604"/>
    </location>
</feature>
<evidence type="ECO:0000256" key="1">
    <source>
        <dbReference type="ARBA" id="ARBA00010322"/>
    </source>
</evidence>
<sequence>MLRHASRLAAHSVCSPRNIALAPWHVLRARSVPLAAGRRLYATHTGAEAPPEALQDAQQPPKTDLLEVYRGLVESGRLTWDDEQVRIVMRLRHLYNELRDYTPPLELLAKLGPAPPQKLTQSWFRTKARRSAQAAAIGLGNSDAEHALVKVLSGEEEIALLTTPKGILITGPPGSGKSFLLSMLFDALPTQNKARHHYHAFTLWLYQRVFAEMERRRRDTPVTQAELNRVLAGMKGWRAVFASGRWREGADTDLAMSEPSYADPRDTIPFVIAKEMILQYHILYFDELQLLDASSAALLRDVLSWYWRLGGVVISCSNRVPDDLYHHGVQKERMHAFLDSLKGRCDVVELDSGKDWRKMAGEGELEPRWLDAGDGAFDDLWAAEAGESAPVNLVVYGRRVRVPEAKAEACRFPFAELCETPLGPADYLTLASTFATFYIDAVPILLLKNKNEARRLINLIDALYEARCKVVIRAEARPERLFFPDALDPSIDPEQHDLLAAEALSESLGAQPRANVSFYNPKTRAEREKQDRADLGSSFAVMSIFTGEDERFAYKRAVSRLVEMSTSPAYAAEACGVAARGWEHTHVDADATAPATRASASPHRGSGSLGPKGDDMATEAGSRFGPYEEPEIEIRRRAPKLAEHHAWGVEEGWGKKAGRWGKGASVYRKAEEGDA</sequence>
<dbReference type="InterPro" id="IPR005654">
    <property type="entry name" value="ATPase_AFG1-like"/>
</dbReference>
<dbReference type="NCBIfam" id="NF040713">
    <property type="entry name" value="ZapE"/>
    <property type="match status" value="1"/>
</dbReference>
<feature type="region of interest" description="Disordered" evidence="4">
    <location>
        <begin position="656"/>
        <end position="675"/>
    </location>
</feature>
<dbReference type="PANTHER" id="PTHR12169:SF2">
    <property type="entry name" value="AFG1P"/>
    <property type="match status" value="1"/>
</dbReference>
<evidence type="ECO:0000256" key="2">
    <source>
        <dbReference type="ARBA" id="ARBA00022741"/>
    </source>
</evidence>
<organism evidence="5 6">
    <name type="scientific">Cutaneotrichosporon oleaginosum</name>
    <dbReference type="NCBI Taxonomy" id="879819"/>
    <lineage>
        <taxon>Eukaryota</taxon>
        <taxon>Fungi</taxon>
        <taxon>Dikarya</taxon>
        <taxon>Basidiomycota</taxon>
        <taxon>Agaricomycotina</taxon>
        <taxon>Tremellomycetes</taxon>
        <taxon>Trichosporonales</taxon>
        <taxon>Trichosporonaceae</taxon>
        <taxon>Cutaneotrichosporon</taxon>
    </lineage>
</organism>
<keyword evidence="2" id="KW-0547">Nucleotide-binding</keyword>
<dbReference type="OrthoDB" id="2193432at2759"/>
<proteinExistence type="inferred from homology"/>
<dbReference type="GeneID" id="28981572"/>
<dbReference type="RefSeq" id="XP_018276314.1">
    <property type="nucleotide sequence ID" value="XM_018420969.1"/>
</dbReference>
<evidence type="ECO:0000313" key="6">
    <source>
        <dbReference type="Proteomes" id="UP000053611"/>
    </source>
</evidence>
<dbReference type="SUPFAM" id="SSF52540">
    <property type="entry name" value="P-loop containing nucleoside triphosphate hydrolases"/>
    <property type="match status" value="1"/>
</dbReference>
<feature type="region of interest" description="Disordered" evidence="4">
    <location>
        <begin position="593"/>
        <end position="623"/>
    </location>
</feature>
<reference evidence="5 6" key="1">
    <citation type="submission" date="2015-03" db="EMBL/GenBank/DDBJ databases">
        <title>Genomics and transcriptomics of the oil-accumulating basidiomycete yeast T. oleaginosus allow insights into substrate utilization and the diverse evolutionary trajectories of mating systems in fungi.</title>
        <authorList>
            <consortium name="DOE Joint Genome Institute"/>
            <person name="Kourist R."/>
            <person name="Kracht O."/>
            <person name="Bracharz F."/>
            <person name="Lipzen A."/>
            <person name="Nolan M."/>
            <person name="Ohm R."/>
            <person name="Grigoriev I."/>
            <person name="Sun S."/>
            <person name="Heitman J."/>
            <person name="Bruck T."/>
            <person name="Nowrousian M."/>
        </authorList>
    </citation>
    <scope>NUCLEOTIDE SEQUENCE [LARGE SCALE GENOMIC DNA]</scope>
    <source>
        <strain evidence="5 6">IBC0246</strain>
    </source>
</reference>
<dbReference type="InterPro" id="IPR027417">
    <property type="entry name" value="P-loop_NTPase"/>
</dbReference>
<protein>
    <recommendedName>
        <fullName evidence="7">AFG1-like ATPase</fullName>
    </recommendedName>
</protein>
<dbReference type="Pfam" id="PF03969">
    <property type="entry name" value="AFG1_ATPase"/>
    <property type="match status" value="1"/>
</dbReference>
<dbReference type="PANTHER" id="PTHR12169">
    <property type="entry name" value="ATPASE N2B"/>
    <property type="match status" value="1"/>
</dbReference>
<dbReference type="AlphaFoldDB" id="A0A0J0XFJ4"/>
<dbReference type="GO" id="GO:0016887">
    <property type="term" value="F:ATP hydrolysis activity"/>
    <property type="evidence" value="ECO:0007669"/>
    <property type="project" value="InterPro"/>
</dbReference>
<dbReference type="Gene3D" id="3.40.50.300">
    <property type="entry name" value="P-loop containing nucleotide triphosphate hydrolases"/>
    <property type="match status" value="1"/>
</dbReference>
<gene>
    <name evidence="5" type="ORF">CC85DRAFT_264822</name>
</gene>
<dbReference type="Proteomes" id="UP000053611">
    <property type="component" value="Unassembled WGS sequence"/>
</dbReference>
<name>A0A0J0XFJ4_9TREE</name>
<keyword evidence="3" id="KW-0067">ATP-binding</keyword>
<evidence type="ECO:0000313" key="5">
    <source>
        <dbReference type="EMBL" id="KLT39823.1"/>
    </source>
</evidence>
<dbReference type="EMBL" id="KQ087248">
    <property type="protein sequence ID" value="KLT39823.1"/>
    <property type="molecule type" value="Genomic_DNA"/>
</dbReference>
<dbReference type="GO" id="GO:0005739">
    <property type="term" value="C:mitochondrion"/>
    <property type="evidence" value="ECO:0007669"/>
    <property type="project" value="TreeGrafter"/>
</dbReference>